<evidence type="ECO:0000313" key="12">
    <source>
        <dbReference type="Proteomes" id="UP000503336"/>
    </source>
</evidence>
<evidence type="ECO:0000256" key="1">
    <source>
        <dbReference type="ARBA" id="ARBA00004429"/>
    </source>
</evidence>
<accession>A0A7L5BTZ9</accession>
<dbReference type="InterPro" id="IPR007387">
    <property type="entry name" value="TRAP_DctQ"/>
</dbReference>
<evidence type="ECO:0000256" key="4">
    <source>
        <dbReference type="ARBA" id="ARBA00022519"/>
    </source>
</evidence>
<feature type="transmembrane region" description="Helical" evidence="9">
    <location>
        <begin position="21"/>
        <end position="40"/>
    </location>
</feature>
<comment type="subunit">
    <text evidence="9">The complex comprises the extracytoplasmic solute receptor protein and the two transmembrane proteins.</text>
</comment>
<comment type="subcellular location">
    <subcellularLocation>
        <location evidence="1 9">Cell inner membrane</location>
        <topology evidence="1 9">Multi-pass membrane protein</topology>
    </subcellularLocation>
</comment>
<keyword evidence="7 9" id="KW-0472">Membrane</keyword>
<comment type="function">
    <text evidence="9">Part of the tripartite ATP-independent periplasmic (TRAP) transport system.</text>
</comment>
<evidence type="ECO:0000256" key="3">
    <source>
        <dbReference type="ARBA" id="ARBA00022475"/>
    </source>
</evidence>
<gene>
    <name evidence="11" type="ORF">G5B40_09505</name>
</gene>
<dbReference type="AlphaFoldDB" id="A0A7L5BTZ9"/>
<evidence type="ECO:0000256" key="5">
    <source>
        <dbReference type="ARBA" id="ARBA00022692"/>
    </source>
</evidence>
<feature type="transmembrane region" description="Helical" evidence="9">
    <location>
        <begin position="134"/>
        <end position="153"/>
    </location>
</feature>
<organism evidence="11 12">
    <name type="scientific">Pikeienuella piscinae</name>
    <dbReference type="NCBI Taxonomy" id="2748098"/>
    <lineage>
        <taxon>Bacteria</taxon>
        <taxon>Pseudomonadati</taxon>
        <taxon>Pseudomonadota</taxon>
        <taxon>Alphaproteobacteria</taxon>
        <taxon>Rhodobacterales</taxon>
        <taxon>Paracoccaceae</taxon>
        <taxon>Pikeienuella</taxon>
    </lineage>
</organism>
<protein>
    <recommendedName>
        <fullName evidence="9">TRAP transporter small permease protein</fullName>
    </recommendedName>
</protein>
<comment type="similarity">
    <text evidence="8 9">Belongs to the TRAP transporter small permease family.</text>
</comment>
<feature type="transmembrane region" description="Helical" evidence="9">
    <location>
        <begin position="92"/>
        <end position="114"/>
    </location>
</feature>
<feature type="transmembrane region" description="Helical" evidence="9">
    <location>
        <begin position="52"/>
        <end position="71"/>
    </location>
</feature>
<evidence type="ECO:0000313" key="11">
    <source>
        <dbReference type="EMBL" id="QIE55660.1"/>
    </source>
</evidence>
<name>A0A7L5BTZ9_9RHOB</name>
<feature type="domain" description="Tripartite ATP-independent periplasmic transporters DctQ component" evidence="10">
    <location>
        <begin position="26"/>
        <end position="158"/>
    </location>
</feature>
<reference evidence="11 12" key="1">
    <citation type="submission" date="2020-02" db="EMBL/GenBank/DDBJ databases">
        <title>complete genome sequence of Rhodobacteraceae bacterium.</title>
        <authorList>
            <person name="Park J."/>
            <person name="Kim Y.-S."/>
            <person name="Kim K.-H."/>
        </authorList>
    </citation>
    <scope>NUCLEOTIDE SEQUENCE [LARGE SCALE GENOMIC DNA]</scope>
    <source>
        <strain evidence="11 12">RR4-56</strain>
    </source>
</reference>
<evidence type="ECO:0000256" key="2">
    <source>
        <dbReference type="ARBA" id="ARBA00022448"/>
    </source>
</evidence>
<dbReference type="InterPro" id="IPR055348">
    <property type="entry name" value="DctQ"/>
</dbReference>
<keyword evidence="2 9" id="KW-0813">Transport</keyword>
<keyword evidence="3" id="KW-1003">Cell membrane</keyword>
<proteinExistence type="inferred from homology"/>
<keyword evidence="5 9" id="KW-0812">Transmembrane</keyword>
<dbReference type="GO" id="GO:0022857">
    <property type="term" value="F:transmembrane transporter activity"/>
    <property type="evidence" value="ECO:0007669"/>
    <property type="project" value="UniProtKB-UniRule"/>
</dbReference>
<evidence type="ECO:0000259" key="10">
    <source>
        <dbReference type="Pfam" id="PF04290"/>
    </source>
</evidence>
<dbReference type="RefSeq" id="WP_165097877.1">
    <property type="nucleotide sequence ID" value="NZ_CP049056.1"/>
</dbReference>
<dbReference type="KEGG" id="hdh:G5B40_09505"/>
<keyword evidence="4 9" id="KW-0997">Cell inner membrane</keyword>
<dbReference type="EMBL" id="CP049056">
    <property type="protein sequence ID" value="QIE55660.1"/>
    <property type="molecule type" value="Genomic_DNA"/>
</dbReference>
<keyword evidence="6 9" id="KW-1133">Transmembrane helix</keyword>
<dbReference type="PANTHER" id="PTHR35011:SF4">
    <property type="entry name" value="SLL1102 PROTEIN"/>
    <property type="match status" value="1"/>
</dbReference>
<dbReference type="GO" id="GO:0005886">
    <property type="term" value="C:plasma membrane"/>
    <property type="evidence" value="ECO:0007669"/>
    <property type="project" value="UniProtKB-SubCell"/>
</dbReference>
<dbReference type="Pfam" id="PF04290">
    <property type="entry name" value="DctQ"/>
    <property type="match status" value="1"/>
</dbReference>
<sequence length="190" mass="21308">MLRLVRFIDRLSKWVGRLAGWLIAALTLFITAEVFSRYVLLEPHAWATDVQIMLYGSMIMLGGAFTLSQNAHVRADLIYAALRPRAQASIDLSLYLLFFFPGILALVYAGFFFAEQAWIIGERSSIMADGPPLFPFKATIPVAGFLLTLQGLAEVLRCIMCLINGEWPPRAVDVEEVDVDKLRKIVEESK</sequence>
<evidence type="ECO:0000256" key="6">
    <source>
        <dbReference type="ARBA" id="ARBA00022989"/>
    </source>
</evidence>
<evidence type="ECO:0000256" key="9">
    <source>
        <dbReference type="RuleBase" id="RU369079"/>
    </source>
</evidence>
<dbReference type="PANTHER" id="PTHR35011">
    <property type="entry name" value="2,3-DIKETO-L-GULONATE TRAP TRANSPORTER SMALL PERMEASE PROTEIN YIAM"/>
    <property type="match status" value="1"/>
</dbReference>
<dbReference type="Proteomes" id="UP000503336">
    <property type="component" value="Chromosome"/>
</dbReference>
<keyword evidence="12" id="KW-1185">Reference proteome</keyword>
<evidence type="ECO:0000256" key="7">
    <source>
        <dbReference type="ARBA" id="ARBA00023136"/>
    </source>
</evidence>
<evidence type="ECO:0000256" key="8">
    <source>
        <dbReference type="ARBA" id="ARBA00038436"/>
    </source>
</evidence>